<evidence type="ECO:0000313" key="1">
    <source>
        <dbReference type="EMBL" id="SDW94816.1"/>
    </source>
</evidence>
<name>A0A1H2XPZ0_9BACL</name>
<evidence type="ECO:0000313" key="2">
    <source>
        <dbReference type="Proteomes" id="UP000182589"/>
    </source>
</evidence>
<gene>
    <name evidence="1" type="ORF">SAMN04489725_12328</name>
</gene>
<evidence type="ECO:0008006" key="3">
    <source>
        <dbReference type="Google" id="ProtNLM"/>
    </source>
</evidence>
<dbReference type="STRING" id="89784.SAMN04489725_12328"/>
<dbReference type="AlphaFoldDB" id="A0A1H2XPZ0"/>
<keyword evidence="2" id="KW-1185">Reference proteome</keyword>
<proteinExistence type="predicted"/>
<accession>A0A1H2XPZ0</accession>
<dbReference type="Proteomes" id="UP000182589">
    <property type="component" value="Unassembled WGS sequence"/>
</dbReference>
<organism evidence="1 2">
    <name type="scientific">Alicyclobacillus hesperidum</name>
    <dbReference type="NCBI Taxonomy" id="89784"/>
    <lineage>
        <taxon>Bacteria</taxon>
        <taxon>Bacillati</taxon>
        <taxon>Bacillota</taxon>
        <taxon>Bacilli</taxon>
        <taxon>Bacillales</taxon>
        <taxon>Alicyclobacillaceae</taxon>
        <taxon>Alicyclobacillus</taxon>
    </lineage>
</organism>
<dbReference type="RefSeq" id="WP_074693724.1">
    <property type="nucleotide sequence ID" value="NZ_FNOJ01000023.1"/>
</dbReference>
<reference evidence="2" key="1">
    <citation type="submission" date="2016-10" db="EMBL/GenBank/DDBJ databases">
        <authorList>
            <person name="Varghese N."/>
        </authorList>
    </citation>
    <scope>NUCLEOTIDE SEQUENCE [LARGE SCALE GENOMIC DNA]</scope>
    <source>
        <strain evidence="2">DSM 12489</strain>
    </source>
</reference>
<dbReference type="EMBL" id="FNOJ01000023">
    <property type="protein sequence ID" value="SDW94816.1"/>
    <property type="molecule type" value="Genomic_DNA"/>
</dbReference>
<protein>
    <recommendedName>
        <fullName evidence="3">Pilus assembly protein</fullName>
    </recommendedName>
</protein>
<sequence length="163" mass="18236">MKWIMMALLLVVLQFWTHEQVLNLEMETVVYHRIENAMVLASQDAVEDVVPSSTANGQPIFNQTEADQTFRATLANNLGLDPSTLQPLPNSTFHVAPQIVDEEFYDWSNATFPYHYVNGTYGINETLDAPSMVVVVQFTMPSYAANVQPFTITVPMVQSYAGS</sequence>